<evidence type="ECO:0000313" key="2">
    <source>
        <dbReference type="EMBL" id="KAA9017569.1"/>
    </source>
</evidence>
<protein>
    <submittedName>
        <fullName evidence="3">DUF4230 domain-containing protein</fullName>
    </submittedName>
</protein>
<dbReference type="EMBL" id="VYQB01000006">
    <property type="protein sequence ID" value="KAA9017569.1"/>
    <property type="molecule type" value="Genomic_DNA"/>
</dbReference>
<name>A0A5J5I6U1_9SPHN</name>
<evidence type="ECO:0000256" key="1">
    <source>
        <dbReference type="SAM" id="Phobius"/>
    </source>
</evidence>
<sequence>MADALRGALKRYAGPTGVALLILFVGAAMLVGWQRYNRDYVVTVEDDGSTVTKIIAEKIAGTSDLRVSRLNGVVQSTAQDVRGFGWLKSDQVVKMPYSVDYFIDLSGLTARDLEWDAKSRTLIVNAPDVKPDKANVDEARRTLVRISGMFVTREAGEALSRKASAHAQARAEASARSPERMAQAREYGRNATAKLMGAPLAAMGFGDARVIVTFPSERKADSRERWDVTTPINEVLANRRQAR</sequence>
<evidence type="ECO:0000313" key="3">
    <source>
        <dbReference type="EMBL" id="KAA9030159.1"/>
    </source>
</evidence>
<evidence type="ECO:0000313" key="5">
    <source>
        <dbReference type="Proteomes" id="UP000326364"/>
    </source>
</evidence>
<keyword evidence="1" id="KW-0472">Membrane</keyword>
<dbReference type="Proteomes" id="UP000325933">
    <property type="component" value="Unassembled WGS sequence"/>
</dbReference>
<organism evidence="3 4">
    <name type="scientific">Sphingobium limneticum</name>
    <dbReference type="NCBI Taxonomy" id="1007511"/>
    <lineage>
        <taxon>Bacteria</taxon>
        <taxon>Pseudomonadati</taxon>
        <taxon>Pseudomonadota</taxon>
        <taxon>Alphaproteobacteria</taxon>
        <taxon>Sphingomonadales</taxon>
        <taxon>Sphingomonadaceae</taxon>
        <taxon>Sphingobium</taxon>
    </lineage>
</organism>
<feature type="transmembrane region" description="Helical" evidence="1">
    <location>
        <begin position="12"/>
        <end position="33"/>
    </location>
</feature>
<evidence type="ECO:0000313" key="4">
    <source>
        <dbReference type="Proteomes" id="UP000325933"/>
    </source>
</evidence>
<keyword evidence="5" id="KW-1185">Reference proteome</keyword>
<reference evidence="4 5" key="1">
    <citation type="submission" date="2019-09" db="EMBL/GenBank/DDBJ databases">
        <authorList>
            <person name="Feng G."/>
        </authorList>
    </citation>
    <scope>NUCLEOTIDE SEQUENCE [LARGE SCALE GENOMIC DNA]</scope>
    <source>
        <strain evidence="3 4">KACC 19283</strain>
        <strain evidence="2 5">KACC 19284</strain>
    </source>
</reference>
<accession>A0A5J5I6U1</accession>
<dbReference type="EMBL" id="VYQA01000006">
    <property type="protein sequence ID" value="KAA9030159.1"/>
    <property type="molecule type" value="Genomic_DNA"/>
</dbReference>
<comment type="caution">
    <text evidence="3">The sequence shown here is derived from an EMBL/GenBank/DDBJ whole genome shotgun (WGS) entry which is preliminary data.</text>
</comment>
<proteinExistence type="predicted"/>
<keyword evidence="1" id="KW-1133">Transmembrane helix</keyword>
<gene>
    <name evidence="3" type="ORF">F4U95_10135</name>
    <name evidence="2" type="ORF">F4U96_10190</name>
</gene>
<dbReference type="Proteomes" id="UP000326364">
    <property type="component" value="Unassembled WGS sequence"/>
</dbReference>
<keyword evidence="1" id="KW-0812">Transmembrane</keyword>
<dbReference type="Pfam" id="PF14014">
    <property type="entry name" value="DUF4230"/>
    <property type="match status" value="1"/>
</dbReference>
<dbReference type="InterPro" id="IPR025324">
    <property type="entry name" value="DUF4230"/>
</dbReference>
<dbReference type="AlphaFoldDB" id="A0A5J5I6U1"/>